<dbReference type="Proteomes" id="UP001500665">
    <property type="component" value="Unassembled WGS sequence"/>
</dbReference>
<dbReference type="RefSeq" id="WP_344241915.1">
    <property type="nucleotide sequence ID" value="NZ_BAAAHH010000013.1"/>
</dbReference>
<dbReference type="Pfam" id="PF04250">
    <property type="entry name" value="DUF429"/>
    <property type="match status" value="1"/>
</dbReference>
<sequence>MNKPRVLGVDACRRGWVGIAVEWDGGLTAYHAPEIGRLVDQAERDGKVDAVAVDMPIGLADAGRRQADVLARKEAGPQWYSVTIVPVREALESADIDDARATNLRLAGDGLTPHAFSLRAKILQVEHWVRETHLPVVEVRPEVSFAALAGEHLPSRRSSWAGAHHRRELLARAGIMLPNELGDPGLRAGVDDLLGAAAAAWTARRVSRGEARALPDPPETFSDGLSCAIWI</sequence>
<reference evidence="1 2" key="1">
    <citation type="journal article" date="2019" name="Int. J. Syst. Evol. Microbiol.">
        <title>The Global Catalogue of Microorganisms (GCM) 10K type strain sequencing project: providing services to taxonomists for standard genome sequencing and annotation.</title>
        <authorList>
            <consortium name="The Broad Institute Genomics Platform"/>
            <consortium name="The Broad Institute Genome Sequencing Center for Infectious Disease"/>
            <person name="Wu L."/>
            <person name="Ma J."/>
        </authorList>
    </citation>
    <scope>NUCLEOTIDE SEQUENCE [LARGE SCALE GENOMIC DNA]</scope>
    <source>
        <strain evidence="1 2">JCM 10696</strain>
    </source>
</reference>
<keyword evidence="2" id="KW-1185">Reference proteome</keyword>
<organism evidence="1 2">
    <name type="scientific">Actinocorallia libanotica</name>
    <dbReference type="NCBI Taxonomy" id="46162"/>
    <lineage>
        <taxon>Bacteria</taxon>
        <taxon>Bacillati</taxon>
        <taxon>Actinomycetota</taxon>
        <taxon>Actinomycetes</taxon>
        <taxon>Streptosporangiales</taxon>
        <taxon>Thermomonosporaceae</taxon>
        <taxon>Actinocorallia</taxon>
    </lineage>
</organism>
<proteinExistence type="predicted"/>
<comment type="caution">
    <text evidence="1">The sequence shown here is derived from an EMBL/GenBank/DDBJ whole genome shotgun (WGS) entry which is preliminary data.</text>
</comment>
<gene>
    <name evidence="1" type="ORF">GCM10009550_35190</name>
</gene>
<name>A0ABN1R8Y5_9ACTN</name>
<evidence type="ECO:0000313" key="2">
    <source>
        <dbReference type="Proteomes" id="UP001500665"/>
    </source>
</evidence>
<dbReference type="InterPro" id="IPR007362">
    <property type="entry name" value="DUF429"/>
</dbReference>
<accession>A0ABN1R8Y5</accession>
<dbReference type="EMBL" id="BAAAHH010000013">
    <property type="protein sequence ID" value="GAA0953345.1"/>
    <property type="molecule type" value="Genomic_DNA"/>
</dbReference>
<evidence type="ECO:0000313" key="1">
    <source>
        <dbReference type="EMBL" id="GAA0953345.1"/>
    </source>
</evidence>
<protein>
    <submittedName>
        <fullName evidence="1">DUF429 domain-containing protein</fullName>
    </submittedName>
</protein>